<evidence type="ECO:0000256" key="2">
    <source>
        <dbReference type="SAM" id="Phobius"/>
    </source>
</evidence>
<feature type="region of interest" description="Disordered" evidence="1">
    <location>
        <begin position="1"/>
        <end position="20"/>
    </location>
</feature>
<evidence type="ECO:0000313" key="4">
    <source>
        <dbReference type="EMBL" id="GIF83267.1"/>
    </source>
</evidence>
<dbReference type="AlphaFoldDB" id="A0A8J3JE51"/>
<name>A0A8J3JE51_9ACTN</name>
<feature type="transmembrane region" description="Helical" evidence="2">
    <location>
        <begin position="30"/>
        <end position="53"/>
    </location>
</feature>
<dbReference type="InterPro" id="IPR012495">
    <property type="entry name" value="TadE-like_dom"/>
</dbReference>
<keyword evidence="2" id="KW-0472">Membrane</keyword>
<feature type="domain" description="TadE-like" evidence="3">
    <location>
        <begin position="24"/>
        <end position="65"/>
    </location>
</feature>
<keyword evidence="2" id="KW-0812">Transmembrane</keyword>
<gene>
    <name evidence="4" type="ORF">Cba03nite_46160</name>
</gene>
<reference evidence="4 5" key="1">
    <citation type="submission" date="2021-01" db="EMBL/GenBank/DDBJ databases">
        <title>Whole genome shotgun sequence of Catellatospora bangladeshensis NBRC 107357.</title>
        <authorList>
            <person name="Komaki H."/>
            <person name="Tamura T."/>
        </authorList>
    </citation>
    <scope>NUCLEOTIDE SEQUENCE [LARGE SCALE GENOMIC DNA]</scope>
    <source>
        <strain evidence="4 5">NBRC 107357</strain>
    </source>
</reference>
<sequence>MDTTAIAGRPATGRPAARRARDRGAGTVEMAIIALPLLIFTFLVVQAALVFYARSIALGAATQGANAARVYGSPAGTGESNARDFLERIGVGLEDPVINVRTGAESVTVTVTGRATSILPLVSFDVEQSASGPVERFIP</sequence>
<dbReference type="Proteomes" id="UP000601223">
    <property type="component" value="Unassembled WGS sequence"/>
</dbReference>
<organism evidence="4 5">
    <name type="scientific">Catellatospora bangladeshensis</name>
    <dbReference type="NCBI Taxonomy" id="310355"/>
    <lineage>
        <taxon>Bacteria</taxon>
        <taxon>Bacillati</taxon>
        <taxon>Actinomycetota</taxon>
        <taxon>Actinomycetes</taxon>
        <taxon>Micromonosporales</taxon>
        <taxon>Micromonosporaceae</taxon>
        <taxon>Catellatospora</taxon>
    </lineage>
</organism>
<evidence type="ECO:0000259" key="3">
    <source>
        <dbReference type="Pfam" id="PF07811"/>
    </source>
</evidence>
<keyword evidence="5" id="KW-1185">Reference proteome</keyword>
<protein>
    <recommendedName>
        <fullName evidence="3">TadE-like domain-containing protein</fullName>
    </recommendedName>
</protein>
<keyword evidence="2" id="KW-1133">Transmembrane helix</keyword>
<accession>A0A8J3JE51</accession>
<dbReference type="EMBL" id="BONF01000028">
    <property type="protein sequence ID" value="GIF83267.1"/>
    <property type="molecule type" value="Genomic_DNA"/>
</dbReference>
<evidence type="ECO:0000313" key="5">
    <source>
        <dbReference type="Proteomes" id="UP000601223"/>
    </source>
</evidence>
<dbReference type="Pfam" id="PF07811">
    <property type="entry name" value="TadE"/>
    <property type="match status" value="1"/>
</dbReference>
<proteinExistence type="predicted"/>
<dbReference type="RefSeq" id="WP_203749852.1">
    <property type="nucleotide sequence ID" value="NZ_BONF01000028.1"/>
</dbReference>
<evidence type="ECO:0000256" key="1">
    <source>
        <dbReference type="SAM" id="MobiDB-lite"/>
    </source>
</evidence>
<comment type="caution">
    <text evidence="4">The sequence shown here is derived from an EMBL/GenBank/DDBJ whole genome shotgun (WGS) entry which is preliminary data.</text>
</comment>